<sequence>MTVERVADSFLLNGDGFSYAFTAGLRHLYWGGPLDRADVPALVADGAGHRIGSNTWSSPRAHHEEFVAHGGRRFDEGALLVEFADGVTAVDLAYSSFSTEGSTLSVLLTDRYRPLAVTLRYEVRGPALVRSVAVENRGDSPVTLTRAASATWAVPWQATYDATTLSGGYAAETQIRRFPLSVGKAVVESRRGVPGHAHQPWLAVSASSVSEEHGEIWSVAVAHGGSWKLVADLSGDGYTHVTGGVNDFDLRVVLGPGDRFESPETVGVYGAAGFADLTARWHRYEREFVLPRPERPRPVLYNSWESTFFDVRHGDQVELAKLAGEMGVELFVVDDGWFAGRPDDTTGLGDWRPDPAKLPAGLAALSDEVHALGMRFGLWVEPEAVTPDSDLFRDHPDWVHRWPDREPATVRHSYGLDFGLPAVQDWAVGTLDRLVRAGNLDFLKWDLNRSMTDATGAAQLAHEAGFHAVVDQLRAAHPDLWLETCASGGGRADLATLSRFELSWPSDNTDALERLSIQEGYSLVHSPLTMSCWVTDSPGYLSHRAVPLRFRFHVAMTGILGVGGTIHRWPAAERVEAAGYVARYKEIRDTVQLGARYRLGSARSSGGPAERFAVCCVAADGAQVALFVFARTVRQDAGDPPVRLRGLDPAARYRDVDSGTEYGGAFLMRHGLRPVLRGDYASALFVLERV</sequence>
<evidence type="ECO:0000256" key="1">
    <source>
        <dbReference type="ARBA" id="ARBA00001255"/>
    </source>
</evidence>
<dbReference type="Proteomes" id="UP000612585">
    <property type="component" value="Unassembled WGS sequence"/>
</dbReference>
<protein>
    <recommendedName>
        <fullName evidence="2 5">Alpha-galactosidase</fullName>
        <ecNumber evidence="2 5">3.2.1.22</ecNumber>
    </recommendedName>
</protein>
<dbReference type="RefSeq" id="WP_204005503.1">
    <property type="nucleotide sequence ID" value="NZ_BOPG01000061.1"/>
</dbReference>
<dbReference type="InterPro" id="IPR031705">
    <property type="entry name" value="Glyco_hydro_36_C"/>
</dbReference>
<comment type="caution">
    <text evidence="9">The sequence shown here is derived from an EMBL/GenBank/DDBJ whole genome shotgun (WGS) entry which is preliminary data.</text>
</comment>
<dbReference type="Pfam" id="PF16875">
    <property type="entry name" value="Glyco_hydro_36N"/>
    <property type="match status" value="1"/>
</dbReference>
<proteinExistence type="inferred from homology"/>
<evidence type="ECO:0000256" key="3">
    <source>
        <dbReference type="ARBA" id="ARBA00022801"/>
    </source>
</evidence>
<dbReference type="EC" id="3.2.1.22" evidence="2 5"/>
<dbReference type="Pfam" id="PF02065">
    <property type="entry name" value="Melibiase"/>
    <property type="match status" value="1"/>
</dbReference>
<dbReference type="PIRSF" id="PIRSF005536">
    <property type="entry name" value="Agal"/>
    <property type="match status" value="1"/>
</dbReference>
<evidence type="ECO:0000259" key="8">
    <source>
        <dbReference type="Pfam" id="PF16875"/>
    </source>
</evidence>
<evidence type="ECO:0000313" key="10">
    <source>
        <dbReference type="Proteomes" id="UP000612585"/>
    </source>
</evidence>
<feature type="domain" description="Glycosyl hydrolase family 36 C-terminal" evidence="7">
    <location>
        <begin position="613"/>
        <end position="687"/>
    </location>
</feature>
<feature type="domain" description="Glycosyl hydrolase family 36 N-terminal" evidence="8">
    <location>
        <begin position="25"/>
        <end position="254"/>
    </location>
</feature>
<evidence type="ECO:0000313" key="9">
    <source>
        <dbReference type="EMBL" id="GIJ60860.1"/>
    </source>
</evidence>
<dbReference type="Gene3D" id="2.70.98.60">
    <property type="entry name" value="alpha-galactosidase from lactobacil brevis"/>
    <property type="match status" value="1"/>
</dbReference>
<dbReference type="InterPro" id="IPR050985">
    <property type="entry name" value="Alpha-glycosidase_related"/>
</dbReference>
<dbReference type="InterPro" id="IPR017853">
    <property type="entry name" value="GH"/>
</dbReference>
<organism evidence="9 10">
    <name type="scientific">Virgisporangium aurantiacum</name>
    <dbReference type="NCBI Taxonomy" id="175570"/>
    <lineage>
        <taxon>Bacteria</taxon>
        <taxon>Bacillati</taxon>
        <taxon>Actinomycetota</taxon>
        <taxon>Actinomycetes</taxon>
        <taxon>Micromonosporales</taxon>
        <taxon>Micromonosporaceae</taxon>
        <taxon>Virgisporangium</taxon>
    </lineage>
</organism>
<dbReference type="InterPro" id="IPR031704">
    <property type="entry name" value="Glyco_hydro_36_N"/>
</dbReference>
<evidence type="ECO:0000256" key="4">
    <source>
        <dbReference type="ARBA" id="ARBA00023295"/>
    </source>
</evidence>
<evidence type="ECO:0000259" key="7">
    <source>
        <dbReference type="Pfam" id="PF16874"/>
    </source>
</evidence>
<dbReference type="Gene3D" id="2.60.40.1180">
    <property type="entry name" value="Golgi alpha-mannosidase II"/>
    <property type="match status" value="1"/>
</dbReference>
<dbReference type="PANTHER" id="PTHR43053">
    <property type="entry name" value="GLYCOSIDASE FAMILY 31"/>
    <property type="match status" value="1"/>
</dbReference>
<dbReference type="PRINTS" id="PR00743">
    <property type="entry name" value="GLHYDRLASE36"/>
</dbReference>
<dbReference type="AlphaFoldDB" id="A0A8J3ZFW7"/>
<dbReference type="EMBL" id="BOPG01000061">
    <property type="protein sequence ID" value="GIJ60860.1"/>
    <property type="molecule type" value="Genomic_DNA"/>
</dbReference>
<dbReference type="InterPro" id="IPR038417">
    <property type="entry name" value="Alpga-gal_N_sf"/>
</dbReference>
<dbReference type="InterPro" id="IPR013780">
    <property type="entry name" value="Glyco_hydro_b"/>
</dbReference>
<dbReference type="InterPro" id="IPR013785">
    <property type="entry name" value="Aldolase_TIM"/>
</dbReference>
<keyword evidence="4 5" id="KW-0326">Glycosidase</keyword>
<comment type="similarity">
    <text evidence="5">Belongs to the glycosyl hydrolase.</text>
</comment>
<dbReference type="PANTHER" id="PTHR43053:SF3">
    <property type="entry name" value="ALPHA-GALACTOSIDASE C-RELATED"/>
    <property type="match status" value="1"/>
</dbReference>
<dbReference type="CDD" id="cd14791">
    <property type="entry name" value="GH36"/>
    <property type="match status" value="1"/>
</dbReference>
<dbReference type="SUPFAM" id="SSF51445">
    <property type="entry name" value="(Trans)glycosidases"/>
    <property type="match status" value="1"/>
</dbReference>
<evidence type="ECO:0000256" key="2">
    <source>
        <dbReference type="ARBA" id="ARBA00012755"/>
    </source>
</evidence>
<feature type="active site" description="Proton donor" evidence="6">
    <location>
        <position position="507"/>
    </location>
</feature>
<dbReference type="Pfam" id="PF16874">
    <property type="entry name" value="Glyco_hydro_36C"/>
    <property type="match status" value="1"/>
</dbReference>
<keyword evidence="3 5" id="KW-0378">Hydrolase</keyword>
<dbReference type="GO" id="GO:0016052">
    <property type="term" value="P:carbohydrate catabolic process"/>
    <property type="evidence" value="ECO:0007669"/>
    <property type="project" value="InterPro"/>
</dbReference>
<gene>
    <name evidence="9" type="primary">galA_5</name>
    <name evidence="9" type="ORF">Vau01_083760</name>
</gene>
<feature type="active site" description="Nucleophile" evidence="6">
    <location>
        <position position="446"/>
    </location>
</feature>
<dbReference type="GO" id="GO:0004557">
    <property type="term" value="F:alpha-galactosidase activity"/>
    <property type="evidence" value="ECO:0007669"/>
    <property type="project" value="UniProtKB-UniRule"/>
</dbReference>
<comment type="catalytic activity">
    <reaction evidence="1 5">
        <text>Hydrolysis of terminal, non-reducing alpha-D-galactose residues in alpha-D-galactosides, including galactose oligosaccharides, galactomannans and galactolipids.</text>
        <dbReference type="EC" id="3.2.1.22"/>
    </reaction>
</comment>
<dbReference type="InterPro" id="IPR002252">
    <property type="entry name" value="Glyco_hydro_36"/>
</dbReference>
<reference evidence="9" key="1">
    <citation type="submission" date="2021-01" db="EMBL/GenBank/DDBJ databases">
        <title>Whole genome shotgun sequence of Virgisporangium aurantiacum NBRC 16421.</title>
        <authorList>
            <person name="Komaki H."/>
            <person name="Tamura T."/>
        </authorList>
    </citation>
    <scope>NUCLEOTIDE SEQUENCE</scope>
    <source>
        <strain evidence="9">NBRC 16421</strain>
    </source>
</reference>
<evidence type="ECO:0000256" key="5">
    <source>
        <dbReference type="PIRNR" id="PIRNR005536"/>
    </source>
</evidence>
<dbReference type="Gene3D" id="3.20.20.70">
    <property type="entry name" value="Aldolase class I"/>
    <property type="match status" value="1"/>
</dbReference>
<accession>A0A8J3ZFW7</accession>
<keyword evidence="10" id="KW-1185">Reference proteome</keyword>
<evidence type="ECO:0000256" key="6">
    <source>
        <dbReference type="PIRSR" id="PIRSR005536-1"/>
    </source>
</evidence>
<name>A0A8J3ZFW7_9ACTN</name>